<gene>
    <name evidence="3" type="ORF">BDW59DRAFT_116385</name>
</gene>
<sequence length="246" mass="25720">MRILSTLSALLLSGAALAQNTTCSASSSDAEVVRYASALQSLTARFYASQPVNQTFLSDATNSSRVSYYQNIQGIQRDTRLGVRAVQQLGSRVSGFSNPSCNFTFPNATNGEGYVRNALQLESNVASALLGATGYTQSPEVAFLLSRLAAQHIANGIWLATQQTSVLFLSNSSSLLPAYNPSYVIASGDQPGRLGQYLQGCVQAPSNPCGQPFFIGPLIGSVGNSSSATAGSNSASISPTAAARRF</sequence>
<proteinExistence type="predicted"/>
<accession>A0ABR4HY92</accession>
<protein>
    <recommendedName>
        <fullName evidence="5">Ferritin-like domain-containing protein</fullName>
    </recommendedName>
</protein>
<evidence type="ECO:0000256" key="1">
    <source>
        <dbReference type="SAM" id="MobiDB-lite"/>
    </source>
</evidence>
<feature type="compositionally biased region" description="Low complexity" evidence="1">
    <location>
        <begin position="227"/>
        <end position="238"/>
    </location>
</feature>
<reference evidence="3 4" key="1">
    <citation type="submission" date="2024-07" db="EMBL/GenBank/DDBJ databases">
        <title>Section-level genome sequencing and comparative genomics of Aspergillus sections Usti and Cavernicolus.</title>
        <authorList>
            <consortium name="Lawrence Berkeley National Laboratory"/>
            <person name="Nybo J.L."/>
            <person name="Vesth T.C."/>
            <person name="Theobald S."/>
            <person name="Frisvad J.C."/>
            <person name="Larsen T.O."/>
            <person name="Kjaerboelling I."/>
            <person name="Rothschild-Mancinelli K."/>
            <person name="Lyhne E.K."/>
            <person name="Kogle M.E."/>
            <person name="Barry K."/>
            <person name="Clum A."/>
            <person name="Na H."/>
            <person name="Ledsgaard L."/>
            <person name="Lin J."/>
            <person name="Lipzen A."/>
            <person name="Kuo A."/>
            <person name="Riley R."/>
            <person name="Mondo S."/>
            <person name="LaButti K."/>
            <person name="Haridas S."/>
            <person name="Pangalinan J."/>
            <person name="Salamov A.A."/>
            <person name="Simmons B.A."/>
            <person name="Magnuson J.K."/>
            <person name="Chen J."/>
            <person name="Drula E."/>
            <person name="Henrissat B."/>
            <person name="Wiebenga A."/>
            <person name="Lubbers R.J."/>
            <person name="Gomes A.C."/>
            <person name="Makela M.R."/>
            <person name="Stajich J."/>
            <person name="Grigoriev I.V."/>
            <person name="Mortensen U.H."/>
            <person name="De vries R.P."/>
            <person name="Baker S.E."/>
            <person name="Andersen M.R."/>
        </authorList>
    </citation>
    <scope>NUCLEOTIDE SEQUENCE [LARGE SCALE GENOMIC DNA]</scope>
    <source>
        <strain evidence="3 4">CBS 600.67</strain>
    </source>
</reference>
<evidence type="ECO:0000313" key="4">
    <source>
        <dbReference type="Proteomes" id="UP001610335"/>
    </source>
</evidence>
<comment type="caution">
    <text evidence="3">The sequence shown here is derived from an EMBL/GenBank/DDBJ whole genome shotgun (WGS) entry which is preliminary data.</text>
</comment>
<organism evidence="3 4">
    <name type="scientific">Aspergillus cavernicola</name>
    <dbReference type="NCBI Taxonomy" id="176166"/>
    <lineage>
        <taxon>Eukaryota</taxon>
        <taxon>Fungi</taxon>
        <taxon>Dikarya</taxon>
        <taxon>Ascomycota</taxon>
        <taxon>Pezizomycotina</taxon>
        <taxon>Eurotiomycetes</taxon>
        <taxon>Eurotiomycetidae</taxon>
        <taxon>Eurotiales</taxon>
        <taxon>Aspergillaceae</taxon>
        <taxon>Aspergillus</taxon>
        <taxon>Aspergillus subgen. Nidulantes</taxon>
    </lineage>
</organism>
<evidence type="ECO:0000313" key="3">
    <source>
        <dbReference type="EMBL" id="KAL2820463.1"/>
    </source>
</evidence>
<dbReference type="Proteomes" id="UP001610335">
    <property type="component" value="Unassembled WGS sequence"/>
</dbReference>
<keyword evidence="2" id="KW-0732">Signal</keyword>
<feature type="signal peptide" evidence="2">
    <location>
        <begin position="1"/>
        <end position="18"/>
    </location>
</feature>
<dbReference type="Pfam" id="PF13668">
    <property type="entry name" value="Ferritin_2"/>
    <property type="match status" value="1"/>
</dbReference>
<evidence type="ECO:0008006" key="5">
    <source>
        <dbReference type="Google" id="ProtNLM"/>
    </source>
</evidence>
<feature type="chain" id="PRO_5046934500" description="Ferritin-like domain-containing protein" evidence="2">
    <location>
        <begin position="19"/>
        <end position="246"/>
    </location>
</feature>
<name>A0ABR4HY92_9EURO</name>
<keyword evidence="4" id="KW-1185">Reference proteome</keyword>
<feature type="region of interest" description="Disordered" evidence="1">
    <location>
        <begin position="227"/>
        <end position="246"/>
    </location>
</feature>
<evidence type="ECO:0000256" key="2">
    <source>
        <dbReference type="SAM" id="SignalP"/>
    </source>
</evidence>
<dbReference type="EMBL" id="JBFXLS010000070">
    <property type="protein sequence ID" value="KAL2820463.1"/>
    <property type="molecule type" value="Genomic_DNA"/>
</dbReference>